<dbReference type="InterPro" id="IPR000595">
    <property type="entry name" value="cNMP-bd_dom"/>
</dbReference>
<evidence type="ECO:0000256" key="1">
    <source>
        <dbReference type="ARBA" id="ARBA00022737"/>
    </source>
</evidence>
<dbReference type="Gene3D" id="3.10.580.10">
    <property type="entry name" value="CBS-domain"/>
    <property type="match status" value="1"/>
</dbReference>
<dbReference type="InterPro" id="IPR000644">
    <property type="entry name" value="CBS_dom"/>
</dbReference>
<dbReference type="InterPro" id="IPR051462">
    <property type="entry name" value="CBS_domain-containing"/>
</dbReference>
<dbReference type="Pfam" id="PF10335">
    <property type="entry name" value="DUF294_C"/>
    <property type="match status" value="1"/>
</dbReference>
<dbReference type="PROSITE" id="PS51371">
    <property type="entry name" value="CBS"/>
    <property type="match status" value="1"/>
</dbReference>
<evidence type="ECO:0000313" key="6">
    <source>
        <dbReference type="Proteomes" id="UP000621454"/>
    </source>
</evidence>
<dbReference type="PROSITE" id="PS50042">
    <property type="entry name" value="CNMP_BINDING_3"/>
    <property type="match status" value="1"/>
</dbReference>
<keyword evidence="2" id="KW-0129">CBS domain</keyword>
<dbReference type="InterPro" id="IPR018821">
    <property type="entry name" value="DUF294_put_nucleoTrafse_sb-bd"/>
</dbReference>
<reference evidence="5" key="2">
    <citation type="submission" date="2020-09" db="EMBL/GenBank/DDBJ databases">
        <authorList>
            <person name="Sun Q."/>
            <person name="Zhou Y."/>
        </authorList>
    </citation>
    <scope>NUCLEOTIDE SEQUENCE</scope>
    <source>
        <strain evidence="5">CGMCC 1.12827</strain>
    </source>
</reference>
<name>A0A916T164_9ACTN</name>
<keyword evidence="1" id="KW-0677">Repeat</keyword>
<evidence type="ECO:0000259" key="3">
    <source>
        <dbReference type="PROSITE" id="PS50042"/>
    </source>
</evidence>
<dbReference type="Pfam" id="PF00571">
    <property type="entry name" value="CBS"/>
    <property type="match status" value="2"/>
</dbReference>
<dbReference type="InterPro" id="IPR014710">
    <property type="entry name" value="RmlC-like_jellyroll"/>
</dbReference>
<dbReference type="SUPFAM" id="SSF51206">
    <property type="entry name" value="cAMP-binding domain-like"/>
    <property type="match status" value="1"/>
</dbReference>
<feature type="domain" description="Cyclic nucleotide-binding" evidence="3">
    <location>
        <begin position="13"/>
        <end position="98"/>
    </location>
</feature>
<accession>A0A916T164</accession>
<evidence type="ECO:0000256" key="2">
    <source>
        <dbReference type="PROSITE-ProRule" id="PRU00703"/>
    </source>
</evidence>
<gene>
    <name evidence="5" type="ORF">GCM10011489_13280</name>
</gene>
<dbReference type="PANTHER" id="PTHR48108">
    <property type="entry name" value="CBS DOMAIN-CONTAINING PROTEIN CBSX2, CHLOROPLASTIC"/>
    <property type="match status" value="1"/>
</dbReference>
<evidence type="ECO:0000313" key="5">
    <source>
        <dbReference type="EMBL" id="GGB26471.1"/>
    </source>
</evidence>
<keyword evidence="5" id="KW-0418">Kinase</keyword>
<dbReference type="CDD" id="cd00038">
    <property type="entry name" value="CAP_ED"/>
    <property type="match status" value="1"/>
</dbReference>
<reference evidence="5" key="1">
    <citation type="journal article" date="2014" name="Int. J. Syst. Evol. Microbiol.">
        <title>Complete genome sequence of Corynebacterium casei LMG S-19264T (=DSM 44701T), isolated from a smear-ripened cheese.</title>
        <authorList>
            <consortium name="US DOE Joint Genome Institute (JGI-PGF)"/>
            <person name="Walter F."/>
            <person name="Albersmeier A."/>
            <person name="Kalinowski J."/>
            <person name="Ruckert C."/>
        </authorList>
    </citation>
    <scope>NUCLEOTIDE SEQUENCE</scope>
    <source>
        <strain evidence="5">CGMCC 1.12827</strain>
    </source>
</reference>
<keyword evidence="6" id="KW-1185">Reference proteome</keyword>
<dbReference type="InterPro" id="IPR018490">
    <property type="entry name" value="cNMP-bd_dom_sf"/>
</dbReference>
<dbReference type="AlphaFoldDB" id="A0A916T164"/>
<dbReference type="Gene3D" id="2.60.120.10">
    <property type="entry name" value="Jelly Rolls"/>
    <property type="match status" value="1"/>
</dbReference>
<dbReference type="GO" id="GO:0016301">
    <property type="term" value="F:kinase activity"/>
    <property type="evidence" value="ECO:0007669"/>
    <property type="project" value="UniProtKB-KW"/>
</dbReference>
<dbReference type="PANTHER" id="PTHR48108:SF26">
    <property type="entry name" value="CBS DOMAIN-CONTAINING PROTEIN DDB_G0289609"/>
    <property type="match status" value="1"/>
</dbReference>
<sequence>MSELGDFLARHPPFDTLDDDARERLAASASVVRYDSGAEIFNAFVEPIRSLSVVLTGRVELWNSPEAYEITEPDEILGVGGVFGYSSLLTRDLKGPRAVASGPVRLCQIPEDDVREVFTGQSGAVFLARQLSVRRRRSDPTPAHGTVDELIRTAPVVGQPSMTVRQAAVTMSDHDHDYVVIPTRSGEFGILTDGDIRARVVAPGLDLATPVSEVMTVPALTVPANSAAADALTLILEHDLTCVPVVGPSGELVGAVGPGDFVVAPAGPSVTLRRQVIEASSVSRLADHARRMPYLVADLVRSGEPSSEITRVLSLVHDAVIRRALELVLASHPELEPDAMTWMSLGSNARREPVLSSDVDSAVSFDDAVSDEMIDRYRAAFREVDDVLRSCGLPIDVNGAIASMPLFARRHGDWRAAARTWLDAPLDNQGMMFTSLLLDGRPIWGDQGLLAVAEVFADLRSHPGTLRLLLAETLTSKARLRSMRDVLARRGGTFDIKNHALTPLVNIARWGALSVGSSEVDTRSRLRAAAGSTMLSQDSATTLVEVFDTLQRIRLENQVDQLDRREDPSDVVTMRRLSPLDRSLIAQSVREIAAVQRRMGNTSQYTPVTEWGSGARSG</sequence>
<dbReference type="InterPro" id="IPR005105">
    <property type="entry name" value="GlnD_Uridyltrans_N"/>
</dbReference>
<comment type="caution">
    <text evidence="5">The sequence shown here is derived from an EMBL/GenBank/DDBJ whole genome shotgun (WGS) entry which is preliminary data.</text>
</comment>
<keyword evidence="5" id="KW-0808">Transferase</keyword>
<dbReference type="InterPro" id="IPR046342">
    <property type="entry name" value="CBS_dom_sf"/>
</dbReference>
<protein>
    <submittedName>
        <fullName evidence="5">Histidine kinase</fullName>
    </submittedName>
</protein>
<dbReference type="RefSeq" id="WP_188585789.1">
    <property type="nucleotide sequence ID" value="NZ_BMGC01000006.1"/>
</dbReference>
<evidence type="ECO:0000259" key="4">
    <source>
        <dbReference type="PROSITE" id="PS51371"/>
    </source>
</evidence>
<dbReference type="SMART" id="SM00116">
    <property type="entry name" value="CBS"/>
    <property type="match status" value="2"/>
</dbReference>
<dbReference type="CDD" id="cd05401">
    <property type="entry name" value="NT_GlnE_GlnD_like"/>
    <property type="match status" value="1"/>
</dbReference>
<feature type="domain" description="CBS" evidence="4">
    <location>
        <begin position="215"/>
        <end position="272"/>
    </location>
</feature>
<proteinExistence type="predicted"/>
<dbReference type="Pfam" id="PF03445">
    <property type="entry name" value="DUF294"/>
    <property type="match status" value="1"/>
</dbReference>
<dbReference type="SUPFAM" id="SSF54631">
    <property type="entry name" value="CBS-domain pair"/>
    <property type="match status" value="1"/>
</dbReference>
<organism evidence="5 6">
    <name type="scientific">Gordonia jinhuaensis</name>
    <dbReference type="NCBI Taxonomy" id="1517702"/>
    <lineage>
        <taxon>Bacteria</taxon>
        <taxon>Bacillati</taxon>
        <taxon>Actinomycetota</taxon>
        <taxon>Actinomycetes</taxon>
        <taxon>Mycobacteriales</taxon>
        <taxon>Gordoniaceae</taxon>
        <taxon>Gordonia</taxon>
    </lineage>
</organism>
<dbReference type="Proteomes" id="UP000621454">
    <property type="component" value="Unassembled WGS sequence"/>
</dbReference>
<dbReference type="EMBL" id="BMGC01000006">
    <property type="protein sequence ID" value="GGB26471.1"/>
    <property type="molecule type" value="Genomic_DNA"/>
</dbReference>
<dbReference type="GO" id="GO:0008773">
    <property type="term" value="F:[protein-PII] uridylyltransferase activity"/>
    <property type="evidence" value="ECO:0007669"/>
    <property type="project" value="InterPro"/>
</dbReference>